<sequence length="272" mass="30163">MCIEGITQAQRSGVPHAVCYAVLGSGSSGNAYAFETQGHLFLVDAGFKAKVIIERLQMLGFSLFKPTTIFCTHTHQDHLLGVGELASHLDALVVGAPILLENLLDKFPQLRSWSIALDANYSLSEGGFSTFATSHDAPESLSYLLELEGIRFMVLTDTGVILPPMYRMAYYSHVLFLEANYNEELLQAGRYPPFLKRRISGRKGHLSNEQAVQFLQKIAHSPHLKQLFLCHLSKDNNRVELVRDEVAQAHAGRWQSHVCAHAQASAVYRGLA</sequence>
<evidence type="ECO:0000313" key="3">
    <source>
        <dbReference type="Proteomes" id="UP000778951"/>
    </source>
</evidence>
<dbReference type="Gene3D" id="3.60.15.10">
    <property type="entry name" value="Ribonuclease Z/Hydroxyacylglutathione hydrolase-like"/>
    <property type="match status" value="1"/>
</dbReference>
<dbReference type="SMART" id="SM00849">
    <property type="entry name" value="Lactamase_B"/>
    <property type="match status" value="1"/>
</dbReference>
<name>A0A968GF96_9SPIO</name>
<dbReference type="AlphaFoldDB" id="A0A968GF96"/>
<dbReference type="SUPFAM" id="SSF56281">
    <property type="entry name" value="Metallo-hydrolase/oxidoreductase"/>
    <property type="match status" value="1"/>
</dbReference>
<dbReference type="InterPro" id="IPR036866">
    <property type="entry name" value="RibonucZ/Hydroxyglut_hydro"/>
</dbReference>
<dbReference type="InterPro" id="IPR001279">
    <property type="entry name" value="Metallo-B-lactamas"/>
</dbReference>
<dbReference type="InterPro" id="IPR052533">
    <property type="entry name" value="WalJ/YycJ-like"/>
</dbReference>
<keyword evidence="3" id="KW-1185">Reference proteome</keyword>
<reference evidence="2" key="1">
    <citation type="submission" date="2020-03" db="EMBL/GenBank/DDBJ databases">
        <title>Spirochaetal bacteria isolated from arthropods constitute a novel genus Entomospira genus novum within the order Spirochaetales.</title>
        <authorList>
            <person name="Grana-Miraglia L."/>
            <person name="Sikutova S."/>
            <person name="Fingerle V."/>
            <person name="Sing A."/>
            <person name="Castillo-Ramirez S."/>
            <person name="Margos G."/>
            <person name="Rudolf I."/>
        </authorList>
    </citation>
    <scope>NUCLEOTIDE SEQUENCE</scope>
    <source>
        <strain evidence="2">BR149</strain>
    </source>
</reference>
<dbReference type="EMBL" id="JAATLM010000001">
    <property type="protein sequence ID" value="NIZ68761.1"/>
    <property type="molecule type" value="Genomic_DNA"/>
</dbReference>
<dbReference type="PANTHER" id="PTHR47619:SF1">
    <property type="entry name" value="EXODEOXYRIBONUCLEASE WALJ"/>
    <property type="match status" value="1"/>
</dbReference>
<proteinExistence type="predicted"/>
<feature type="domain" description="Metallo-beta-lactamase" evidence="1">
    <location>
        <begin position="28"/>
        <end position="190"/>
    </location>
</feature>
<evidence type="ECO:0000259" key="1">
    <source>
        <dbReference type="SMART" id="SM00849"/>
    </source>
</evidence>
<accession>A0A968GF96</accession>
<evidence type="ECO:0000313" key="2">
    <source>
        <dbReference type="EMBL" id="NIZ68761.1"/>
    </source>
</evidence>
<comment type="caution">
    <text evidence="2">The sequence shown here is derived from an EMBL/GenBank/DDBJ whole genome shotgun (WGS) entry which is preliminary data.</text>
</comment>
<organism evidence="2 3">
    <name type="scientific">Entomospira culicis</name>
    <dbReference type="NCBI Taxonomy" id="2719989"/>
    <lineage>
        <taxon>Bacteria</taxon>
        <taxon>Pseudomonadati</taxon>
        <taxon>Spirochaetota</taxon>
        <taxon>Spirochaetia</taxon>
        <taxon>Spirochaetales</taxon>
        <taxon>Spirochaetaceae</taxon>
        <taxon>Entomospira</taxon>
    </lineage>
</organism>
<dbReference type="RefSeq" id="WP_167694879.1">
    <property type="nucleotide sequence ID" value="NZ_CP118181.1"/>
</dbReference>
<dbReference type="Proteomes" id="UP000778951">
    <property type="component" value="Unassembled WGS sequence"/>
</dbReference>
<protein>
    <submittedName>
        <fullName evidence="2">MBL fold metallo-hydrolase</fullName>
    </submittedName>
</protein>
<gene>
    <name evidence="2" type="ORF">HCT48_00800</name>
</gene>
<dbReference type="PANTHER" id="PTHR47619">
    <property type="entry name" value="METALLO-HYDROLASE YYCJ-RELATED"/>
    <property type="match status" value="1"/>
</dbReference>
<dbReference type="Pfam" id="PF00753">
    <property type="entry name" value="Lactamase_B"/>
    <property type="match status" value="1"/>
</dbReference>